<evidence type="ECO:0000256" key="2">
    <source>
        <dbReference type="ARBA" id="ARBA00022475"/>
    </source>
</evidence>
<dbReference type="GO" id="GO:0018104">
    <property type="term" value="P:peptidoglycan-protein cross-linking"/>
    <property type="evidence" value="ECO:0007669"/>
    <property type="project" value="TreeGrafter"/>
</dbReference>
<keyword evidence="17" id="KW-1185">Reference proteome</keyword>
<dbReference type="GO" id="GO:0071972">
    <property type="term" value="F:peptidoglycan L,D-transpeptidase activity"/>
    <property type="evidence" value="ECO:0007669"/>
    <property type="project" value="TreeGrafter"/>
</dbReference>
<evidence type="ECO:0000256" key="10">
    <source>
        <dbReference type="ARBA" id="ARBA00023315"/>
    </source>
</evidence>
<evidence type="ECO:0000256" key="11">
    <source>
        <dbReference type="ARBA" id="ARBA00023316"/>
    </source>
</evidence>
<dbReference type="Pfam" id="PF03734">
    <property type="entry name" value="YkuD"/>
    <property type="match status" value="1"/>
</dbReference>
<dbReference type="GO" id="GO:0005576">
    <property type="term" value="C:extracellular region"/>
    <property type="evidence" value="ECO:0007669"/>
    <property type="project" value="TreeGrafter"/>
</dbReference>
<dbReference type="InterPro" id="IPR038063">
    <property type="entry name" value="Transpep_catalytic_dom"/>
</dbReference>
<dbReference type="Gene3D" id="2.60.40.3710">
    <property type="match status" value="1"/>
</dbReference>
<keyword evidence="11 13" id="KW-0961">Cell wall biogenesis/degradation</keyword>
<dbReference type="SUPFAM" id="SSF141523">
    <property type="entry name" value="L,D-transpeptidase catalytic domain-like"/>
    <property type="match status" value="1"/>
</dbReference>
<evidence type="ECO:0000256" key="3">
    <source>
        <dbReference type="ARBA" id="ARBA00022679"/>
    </source>
</evidence>
<dbReference type="PANTHER" id="PTHR30582:SF2">
    <property type="entry name" value="L,D-TRANSPEPTIDASE YCIB-RELATED"/>
    <property type="match status" value="1"/>
</dbReference>
<evidence type="ECO:0000313" key="16">
    <source>
        <dbReference type="EMBL" id="PMC65392.1"/>
    </source>
</evidence>
<dbReference type="Gene3D" id="2.40.440.10">
    <property type="entry name" value="L,D-transpeptidase catalytic domain-like"/>
    <property type="match status" value="1"/>
</dbReference>
<reference evidence="16 17" key="1">
    <citation type="submission" date="2017-09" db="EMBL/GenBank/DDBJ databases">
        <title>Bacterial strain isolated from the female urinary microbiota.</title>
        <authorList>
            <person name="Thomas-White K."/>
            <person name="Kumar N."/>
            <person name="Forster S."/>
            <person name="Putonti C."/>
            <person name="Lawley T."/>
            <person name="Wolfe A.J."/>
        </authorList>
    </citation>
    <scope>NUCLEOTIDE SEQUENCE [LARGE SCALE GENOMIC DNA]</scope>
    <source>
        <strain evidence="16 17">UMB0792</strain>
    </source>
</reference>
<dbReference type="PROSITE" id="PS51257">
    <property type="entry name" value="PROKAR_LIPOPROTEIN"/>
    <property type="match status" value="1"/>
</dbReference>
<comment type="caution">
    <text evidence="16">The sequence shown here is derived from an EMBL/GenBank/DDBJ whole genome shotgun (WGS) entry which is preliminary data.</text>
</comment>
<evidence type="ECO:0000256" key="8">
    <source>
        <dbReference type="ARBA" id="ARBA00023139"/>
    </source>
</evidence>
<evidence type="ECO:0000313" key="17">
    <source>
        <dbReference type="Proteomes" id="UP000235836"/>
    </source>
</evidence>
<dbReference type="CDD" id="cd13432">
    <property type="entry name" value="LDT_IgD_like_2"/>
    <property type="match status" value="1"/>
</dbReference>
<feature type="active site" description="Nucleophile" evidence="13">
    <location>
        <position position="341"/>
    </location>
</feature>
<evidence type="ECO:0000256" key="13">
    <source>
        <dbReference type="PROSITE-ProRule" id="PRU01373"/>
    </source>
</evidence>
<keyword evidence="3" id="KW-0808">Transferase</keyword>
<keyword evidence="6 13" id="KW-0573">Peptidoglycan synthesis</keyword>
<dbReference type="InterPro" id="IPR005490">
    <property type="entry name" value="LD_TPept_cat_dom"/>
</dbReference>
<name>A0A2N6T7W8_9CORY</name>
<evidence type="ECO:0000256" key="4">
    <source>
        <dbReference type="ARBA" id="ARBA00022729"/>
    </source>
</evidence>
<dbReference type="Pfam" id="PF17964">
    <property type="entry name" value="Big_10"/>
    <property type="match status" value="1"/>
</dbReference>
<sequence length="397" mass="42694">MSCKPVWLVSNIRRVVATSVAAVLVGTALVSCALDRSDAATEVEEGAVKDTPATISVKDGATEVEPGIPVTVKTPAGLRRVTITNESGKEVEASFNSDHTEWTTAEPLGYGRTYTVKAMTKQGTATIASFTTVTPNLQMAGSVSPVEGSEVGVAQAVVFYFDVLPQDRQAVQDAITIETSNKTVGGFYWLEANKLIWRPKEYWKPGTKVTVKAELYGKDFGNGIYGQQDAETSFTIGDAVLTEVDNSTKTLTVYRNGEKIKSFNIALGRDGSYDTPNGTYVVGDRHDSLVMDSRSYGLSLESGGYVTPVNYATQLSWSGIYVHSAPWATWALGQTNVSHGCINATPTDAKWYMDTVKRGDPVKIVNTKGSTLSGTDGLGYWNIDWETIKAGNADTSS</sequence>
<dbReference type="PROSITE" id="PS52029">
    <property type="entry name" value="LD_TPASE"/>
    <property type="match status" value="1"/>
</dbReference>
<dbReference type="Gene3D" id="2.60.40.3780">
    <property type="match status" value="1"/>
</dbReference>
<keyword evidence="9" id="KW-0449">Lipoprotein</keyword>
<evidence type="ECO:0000256" key="12">
    <source>
        <dbReference type="ARBA" id="ARBA00060592"/>
    </source>
</evidence>
<dbReference type="InterPro" id="IPR050979">
    <property type="entry name" value="LD-transpeptidase"/>
</dbReference>
<comment type="pathway">
    <text evidence="1 13">Cell wall biogenesis; peptidoglycan biosynthesis.</text>
</comment>
<keyword evidence="7" id="KW-0472">Membrane</keyword>
<gene>
    <name evidence="16" type="ORF">CJ203_00460</name>
</gene>
<evidence type="ECO:0000256" key="6">
    <source>
        <dbReference type="ARBA" id="ARBA00022984"/>
    </source>
</evidence>
<dbReference type="GO" id="GO:0008360">
    <property type="term" value="P:regulation of cell shape"/>
    <property type="evidence" value="ECO:0007669"/>
    <property type="project" value="UniProtKB-UniRule"/>
</dbReference>
<dbReference type="RefSeq" id="WP_102723158.1">
    <property type="nucleotide sequence ID" value="NZ_PNHG01000001.1"/>
</dbReference>
<dbReference type="GO" id="GO:0071555">
    <property type="term" value="P:cell wall organization"/>
    <property type="evidence" value="ECO:0007669"/>
    <property type="project" value="UniProtKB-UniRule"/>
</dbReference>
<keyword evidence="2" id="KW-1003">Cell membrane</keyword>
<feature type="signal peptide" evidence="14">
    <location>
        <begin position="1"/>
        <end position="33"/>
    </location>
</feature>
<evidence type="ECO:0000256" key="14">
    <source>
        <dbReference type="SAM" id="SignalP"/>
    </source>
</evidence>
<evidence type="ECO:0000256" key="5">
    <source>
        <dbReference type="ARBA" id="ARBA00022960"/>
    </source>
</evidence>
<dbReference type="InterPro" id="IPR041280">
    <property type="entry name" value="Big_10"/>
</dbReference>
<organism evidence="16 17">
    <name type="scientific">Corynebacterium tuscaniense</name>
    <dbReference type="NCBI Taxonomy" id="302449"/>
    <lineage>
        <taxon>Bacteria</taxon>
        <taxon>Bacillati</taxon>
        <taxon>Actinomycetota</taxon>
        <taxon>Actinomycetes</taxon>
        <taxon>Mycobacteriales</taxon>
        <taxon>Corynebacteriaceae</taxon>
        <taxon>Corynebacterium</taxon>
    </lineage>
</organism>
<dbReference type="UniPathway" id="UPA00219"/>
<feature type="active site" description="Proton donor/acceptor" evidence="13">
    <location>
        <position position="323"/>
    </location>
</feature>
<dbReference type="PANTHER" id="PTHR30582">
    <property type="entry name" value="L,D-TRANSPEPTIDASE"/>
    <property type="match status" value="1"/>
</dbReference>
<dbReference type="AlphaFoldDB" id="A0A2N6T7W8"/>
<evidence type="ECO:0000256" key="7">
    <source>
        <dbReference type="ARBA" id="ARBA00023136"/>
    </source>
</evidence>
<feature type="domain" description="L,D-TPase catalytic" evidence="15">
    <location>
        <begin position="240"/>
        <end position="365"/>
    </location>
</feature>
<keyword evidence="5 13" id="KW-0133">Cell shape</keyword>
<keyword evidence="4 14" id="KW-0732">Signal</keyword>
<feature type="chain" id="PRO_5039453824" evidence="14">
    <location>
        <begin position="34"/>
        <end position="397"/>
    </location>
</feature>
<dbReference type="FunFam" id="2.40.440.10:FF:000005">
    <property type="entry name" value="L,D-transpeptidase 2"/>
    <property type="match status" value="1"/>
</dbReference>
<dbReference type="Proteomes" id="UP000235836">
    <property type="component" value="Unassembled WGS sequence"/>
</dbReference>
<evidence type="ECO:0000256" key="9">
    <source>
        <dbReference type="ARBA" id="ARBA00023288"/>
    </source>
</evidence>
<dbReference type="GO" id="GO:0016746">
    <property type="term" value="F:acyltransferase activity"/>
    <property type="evidence" value="ECO:0007669"/>
    <property type="project" value="UniProtKB-KW"/>
</dbReference>
<comment type="pathway">
    <text evidence="12">Glycan biosynthesis.</text>
</comment>
<evidence type="ECO:0000259" key="15">
    <source>
        <dbReference type="PROSITE" id="PS52029"/>
    </source>
</evidence>
<evidence type="ECO:0000256" key="1">
    <source>
        <dbReference type="ARBA" id="ARBA00004752"/>
    </source>
</evidence>
<keyword evidence="8" id="KW-0564">Palmitate</keyword>
<accession>A0A2N6T7W8</accession>
<dbReference type="CDD" id="cd16913">
    <property type="entry name" value="YkuD_like"/>
    <property type="match status" value="1"/>
</dbReference>
<proteinExistence type="predicted"/>
<keyword evidence="10" id="KW-0012">Acyltransferase</keyword>
<protein>
    <submittedName>
        <fullName evidence="16">Transpeptidase</fullName>
    </submittedName>
</protein>
<dbReference type="EMBL" id="PNHG01000001">
    <property type="protein sequence ID" value="PMC65392.1"/>
    <property type="molecule type" value="Genomic_DNA"/>
</dbReference>